<dbReference type="GeneID" id="7200873"/>
<organism evidence="2 3">
    <name type="scientific">Phaeodactylum tricornutum (strain CCAP 1055/1)</name>
    <dbReference type="NCBI Taxonomy" id="556484"/>
    <lineage>
        <taxon>Eukaryota</taxon>
        <taxon>Sar</taxon>
        <taxon>Stramenopiles</taxon>
        <taxon>Ochrophyta</taxon>
        <taxon>Bacillariophyta</taxon>
        <taxon>Bacillariophyceae</taxon>
        <taxon>Bacillariophycidae</taxon>
        <taxon>Naviculales</taxon>
        <taxon>Phaeodactylaceae</taxon>
        <taxon>Phaeodactylum</taxon>
    </lineage>
</organism>
<accession>B7FZJ2</accession>
<name>B7FZJ2_PHATC</name>
<sequence>MSRTTATTTTSQKAKYRDVATEDDALNSTNLTASLLSLSRVFAVTHWQKSKALLYSNPSLMTYHMLCLALKHHASVDIIASMIQINPRVASVPKQGLSPLQVAVQSSCNVEIIRVVIQACPLALIKTNPESRWDPLSYAKRFRANEPELLSLLSRPLSDWLTSTNTPPAYQPSPVTESQSTARSDVTIPLLRSANTRTQRTTKKIFSNLQQPAATRPWPMSLLNSSPVNSMRSFCDATESAMAQLREENPCTYRTAPFASDKSTTDHFSAGRLEMENLKMLCLAVLKSQRKLIIDFQTLISDREESGLKGTDPSSSPSVAQPFPRDATALRAWQETSTRHFRTQLIALDMKEKAMKAHVRGVERRIMHRLQDLQKEAIVVATEHFGEQLKDIQDCLNLLQLRMNRLDETSKITRTGNPDPIHSTALSNHHQRNAVTEMVSYTPFAFAEEGKTNEDDDLRSLLTDESLLLTDRKQQLMDRPAINVLRVIFCRSPRQS</sequence>
<protein>
    <submittedName>
        <fullName evidence="2">Uncharacterized protein</fullName>
    </submittedName>
</protein>
<dbReference type="KEGG" id="pti:PHATRDRAFT_45718"/>
<dbReference type="PaxDb" id="2850-Phatr45718"/>
<dbReference type="OrthoDB" id="44515at2759"/>
<dbReference type="RefSeq" id="XP_002179956.1">
    <property type="nucleotide sequence ID" value="XM_002179920.1"/>
</dbReference>
<evidence type="ECO:0000313" key="2">
    <source>
        <dbReference type="EMBL" id="EEC48147.1"/>
    </source>
</evidence>
<reference evidence="2 3" key="1">
    <citation type="journal article" date="2008" name="Nature">
        <title>The Phaeodactylum genome reveals the evolutionary history of diatom genomes.</title>
        <authorList>
            <person name="Bowler C."/>
            <person name="Allen A.E."/>
            <person name="Badger J.H."/>
            <person name="Grimwood J."/>
            <person name="Jabbari K."/>
            <person name="Kuo A."/>
            <person name="Maheswari U."/>
            <person name="Martens C."/>
            <person name="Maumus F."/>
            <person name="Otillar R.P."/>
            <person name="Rayko E."/>
            <person name="Salamov A."/>
            <person name="Vandepoele K."/>
            <person name="Beszteri B."/>
            <person name="Gruber A."/>
            <person name="Heijde M."/>
            <person name="Katinka M."/>
            <person name="Mock T."/>
            <person name="Valentin K."/>
            <person name="Verret F."/>
            <person name="Berges J.A."/>
            <person name="Brownlee C."/>
            <person name="Cadoret J.P."/>
            <person name="Chiovitti A."/>
            <person name="Choi C.J."/>
            <person name="Coesel S."/>
            <person name="De Martino A."/>
            <person name="Detter J.C."/>
            <person name="Durkin C."/>
            <person name="Falciatore A."/>
            <person name="Fournet J."/>
            <person name="Haruta M."/>
            <person name="Huysman M.J."/>
            <person name="Jenkins B.D."/>
            <person name="Jiroutova K."/>
            <person name="Jorgensen R.E."/>
            <person name="Joubert Y."/>
            <person name="Kaplan A."/>
            <person name="Kroger N."/>
            <person name="Kroth P.G."/>
            <person name="La Roche J."/>
            <person name="Lindquist E."/>
            <person name="Lommer M."/>
            <person name="Martin-Jezequel V."/>
            <person name="Lopez P.J."/>
            <person name="Lucas S."/>
            <person name="Mangogna M."/>
            <person name="McGinnis K."/>
            <person name="Medlin L.K."/>
            <person name="Montsant A."/>
            <person name="Oudot-Le Secq M.P."/>
            <person name="Napoli C."/>
            <person name="Obornik M."/>
            <person name="Parker M.S."/>
            <person name="Petit J.L."/>
            <person name="Porcel B.M."/>
            <person name="Poulsen N."/>
            <person name="Robison M."/>
            <person name="Rychlewski L."/>
            <person name="Rynearson T.A."/>
            <person name="Schmutz J."/>
            <person name="Shapiro H."/>
            <person name="Siaut M."/>
            <person name="Stanley M."/>
            <person name="Sussman M.R."/>
            <person name="Taylor A.R."/>
            <person name="Vardi A."/>
            <person name="von Dassow P."/>
            <person name="Vyverman W."/>
            <person name="Willis A."/>
            <person name="Wyrwicz L.S."/>
            <person name="Rokhsar D.S."/>
            <person name="Weissenbach J."/>
            <person name="Armbrust E.V."/>
            <person name="Green B.R."/>
            <person name="Van de Peer Y."/>
            <person name="Grigoriev I.V."/>
        </authorList>
    </citation>
    <scope>NUCLEOTIDE SEQUENCE [LARGE SCALE GENOMIC DNA]</scope>
    <source>
        <strain evidence="2 3">CCAP 1055/1</strain>
    </source>
</reference>
<dbReference type="AlphaFoldDB" id="B7FZJ2"/>
<evidence type="ECO:0000256" key="1">
    <source>
        <dbReference type="SAM" id="MobiDB-lite"/>
    </source>
</evidence>
<feature type="region of interest" description="Disordered" evidence="1">
    <location>
        <begin position="164"/>
        <end position="184"/>
    </location>
</feature>
<dbReference type="EMBL" id="CM000611">
    <property type="protein sequence ID" value="EEC48147.1"/>
    <property type="molecule type" value="Genomic_DNA"/>
</dbReference>
<dbReference type="Proteomes" id="UP000000759">
    <property type="component" value="Chromosome 8"/>
</dbReference>
<dbReference type="InParanoid" id="B7FZJ2"/>
<reference evidence="3" key="2">
    <citation type="submission" date="2008-08" db="EMBL/GenBank/DDBJ databases">
        <authorList>
            <consortium name="Diatom Consortium"/>
            <person name="Grigoriev I."/>
            <person name="Grimwood J."/>
            <person name="Kuo A."/>
            <person name="Otillar R.P."/>
            <person name="Salamov A."/>
            <person name="Detter J.C."/>
            <person name="Lindquist E."/>
            <person name="Shapiro H."/>
            <person name="Lucas S."/>
            <person name="Glavina del Rio T."/>
            <person name="Pitluck S."/>
            <person name="Rokhsar D."/>
            <person name="Bowler C."/>
        </authorList>
    </citation>
    <scope>GENOME REANNOTATION</scope>
    <source>
        <strain evidence="3">CCAP 1055/1</strain>
    </source>
</reference>
<keyword evidence="3" id="KW-1185">Reference proteome</keyword>
<dbReference type="HOGENOM" id="CLU_550412_0_0_1"/>
<gene>
    <name evidence="2" type="ORF">PHATRDRAFT_45718</name>
</gene>
<proteinExistence type="predicted"/>
<evidence type="ECO:0000313" key="3">
    <source>
        <dbReference type="Proteomes" id="UP000000759"/>
    </source>
</evidence>